<protein>
    <submittedName>
        <fullName evidence="2">Uncharacterized protein</fullName>
    </submittedName>
</protein>
<evidence type="ECO:0000256" key="1">
    <source>
        <dbReference type="SAM" id="SignalP"/>
    </source>
</evidence>
<dbReference type="EMBL" id="AMGM01000039">
    <property type="protein sequence ID" value="EKB48856.1"/>
    <property type="molecule type" value="Genomic_DNA"/>
</dbReference>
<feature type="signal peptide" evidence="1">
    <location>
        <begin position="1"/>
        <end position="24"/>
    </location>
</feature>
<proteinExistence type="predicted"/>
<dbReference type="RefSeq" id="WP_009185522.1">
    <property type="nucleotide sequence ID" value="NZ_AMGM01000039.1"/>
</dbReference>
<feature type="chain" id="PRO_5003847162" evidence="1">
    <location>
        <begin position="25"/>
        <end position="235"/>
    </location>
</feature>
<dbReference type="Proteomes" id="UP000004478">
    <property type="component" value="Unassembled WGS sequence"/>
</dbReference>
<dbReference type="AlphaFoldDB" id="K1L264"/>
<name>K1L264_CECL9</name>
<dbReference type="OrthoDB" id="837034at2"/>
<organism evidence="2 3">
    <name type="scientific">Cecembia lonarensis (strain CCUG 58316 / KCTC 22772 / LW9)</name>
    <dbReference type="NCBI Taxonomy" id="1225176"/>
    <lineage>
        <taxon>Bacteria</taxon>
        <taxon>Pseudomonadati</taxon>
        <taxon>Bacteroidota</taxon>
        <taxon>Cytophagia</taxon>
        <taxon>Cytophagales</taxon>
        <taxon>Cyclobacteriaceae</taxon>
        <taxon>Cecembia</taxon>
    </lineage>
</organism>
<gene>
    <name evidence="2" type="ORF">B879_02498</name>
</gene>
<evidence type="ECO:0000313" key="3">
    <source>
        <dbReference type="Proteomes" id="UP000004478"/>
    </source>
</evidence>
<evidence type="ECO:0000313" key="2">
    <source>
        <dbReference type="EMBL" id="EKB48856.1"/>
    </source>
</evidence>
<keyword evidence="1" id="KW-0732">Signal</keyword>
<keyword evidence="3" id="KW-1185">Reference proteome</keyword>
<accession>K1L264</accession>
<comment type="caution">
    <text evidence="2">The sequence shown here is derived from an EMBL/GenBank/DDBJ whole genome shotgun (WGS) entry which is preliminary data.</text>
</comment>
<reference evidence="2 3" key="1">
    <citation type="journal article" date="2012" name="J. Bacteriol.">
        <title>Draft Genome Sequence of Cecembia lonarensis Strain LW9T, Isolated from Lonar Lake, a Haloalkaline Lake in India.</title>
        <authorList>
            <person name="Shivaji S."/>
            <person name="Ara S."/>
            <person name="Singh A."/>
            <person name="Pinnaka A.K."/>
        </authorList>
    </citation>
    <scope>NUCLEOTIDE SEQUENCE [LARGE SCALE GENOMIC DNA]</scope>
    <source>
        <strain evidence="2 3">LW9</strain>
    </source>
</reference>
<sequence>MSRMMIKGLGVLITVFLSVSTAWSQAVTTMQRTNVPGNANSDLDYGRAFRFNVKSDGVKGTPFLFEEPKSATIALSGGKVYDDIPFNIYPENEEVFIQTGGDDSDPLILKNWEWLKTIEEQPQLFRLEYLEGKQRIVEVLYEKDRDKYVALHSKHLVKPTTLKDGYTGPQYDVFKTNIRYFKINGLKSTEIKTNNSGIKELAQGQFSQVRAFMKAEKLKPEQTADMKRILEFLFD</sequence>